<gene>
    <name evidence="1" type="ORF">OV287_21365</name>
</gene>
<reference evidence="1 2" key="1">
    <citation type="submission" date="2022-11" db="EMBL/GenBank/DDBJ databases">
        <title>Minimal conservation of predation-associated metabolite biosynthetic gene clusters underscores biosynthetic potential of Myxococcota including descriptions for ten novel species: Archangium lansinium sp. nov., Myxococcus landrumus sp. nov., Nannocystis bai.</title>
        <authorList>
            <person name="Ahearne A."/>
            <person name="Stevens C."/>
            <person name="Phillips K."/>
        </authorList>
    </citation>
    <scope>NUCLEOTIDE SEQUENCE [LARGE SCALE GENOMIC DNA]</scope>
    <source>
        <strain evidence="1 2">MIWBW</strain>
    </source>
</reference>
<evidence type="ECO:0000313" key="2">
    <source>
        <dbReference type="Proteomes" id="UP001207654"/>
    </source>
</evidence>
<keyword evidence="2" id="KW-1185">Reference proteome</keyword>
<organism evidence="1 2">
    <name type="scientific">Archangium lansingense</name>
    <dbReference type="NCBI Taxonomy" id="2995310"/>
    <lineage>
        <taxon>Bacteria</taxon>
        <taxon>Pseudomonadati</taxon>
        <taxon>Myxococcota</taxon>
        <taxon>Myxococcia</taxon>
        <taxon>Myxococcales</taxon>
        <taxon>Cystobacterineae</taxon>
        <taxon>Archangiaceae</taxon>
        <taxon>Archangium</taxon>
    </lineage>
</organism>
<comment type="caution">
    <text evidence="1">The sequence shown here is derived from an EMBL/GenBank/DDBJ whole genome shotgun (WGS) entry which is preliminary data.</text>
</comment>
<accession>A0ABT4A7V4</accession>
<dbReference type="Proteomes" id="UP001207654">
    <property type="component" value="Unassembled WGS sequence"/>
</dbReference>
<sequence>MMLVSIASVLLANTLAQTPTTTTAPAAFPYCGVEIQLKSWKGDYLSRTDAAQAVTAAATGTGTVWTLLVEP</sequence>
<name>A0ABT4A7V4_9BACT</name>
<dbReference type="EMBL" id="JAPNKA010000001">
    <property type="protein sequence ID" value="MCY1077034.1"/>
    <property type="molecule type" value="Genomic_DNA"/>
</dbReference>
<protein>
    <submittedName>
        <fullName evidence="1">Uncharacterized protein</fullName>
    </submittedName>
</protein>
<dbReference type="RefSeq" id="WP_267535888.1">
    <property type="nucleotide sequence ID" value="NZ_JAPNKA010000001.1"/>
</dbReference>
<evidence type="ECO:0000313" key="1">
    <source>
        <dbReference type="EMBL" id="MCY1077034.1"/>
    </source>
</evidence>
<proteinExistence type="predicted"/>